<dbReference type="AlphaFoldDB" id="A0A9D8KHI2"/>
<evidence type="ECO:0008006" key="3">
    <source>
        <dbReference type="Google" id="ProtNLM"/>
    </source>
</evidence>
<dbReference type="EMBL" id="JAFGIX010000082">
    <property type="protein sequence ID" value="MBN1574538.1"/>
    <property type="molecule type" value="Genomic_DNA"/>
</dbReference>
<dbReference type="Proteomes" id="UP000809273">
    <property type="component" value="Unassembled WGS sequence"/>
</dbReference>
<evidence type="ECO:0000313" key="2">
    <source>
        <dbReference type="Proteomes" id="UP000809273"/>
    </source>
</evidence>
<reference evidence="1" key="1">
    <citation type="journal article" date="2021" name="Environ. Microbiol.">
        <title>Genomic characterization of three novel Desulfobacterota classes expand the metabolic and phylogenetic diversity of the phylum.</title>
        <authorList>
            <person name="Murphy C.L."/>
            <person name="Biggerstaff J."/>
            <person name="Eichhorn A."/>
            <person name="Ewing E."/>
            <person name="Shahan R."/>
            <person name="Soriano D."/>
            <person name="Stewart S."/>
            <person name="VanMol K."/>
            <person name="Walker R."/>
            <person name="Walters P."/>
            <person name="Elshahed M.S."/>
            <person name="Youssef N.H."/>
        </authorList>
    </citation>
    <scope>NUCLEOTIDE SEQUENCE</scope>
    <source>
        <strain evidence="1">Zod_Metabat.24</strain>
    </source>
</reference>
<evidence type="ECO:0000313" key="1">
    <source>
        <dbReference type="EMBL" id="MBN1574538.1"/>
    </source>
</evidence>
<gene>
    <name evidence="1" type="ORF">JW984_15180</name>
</gene>
<protein>
    <recommendedName>
        <fullName evidence="3">ASCH domain-containing protein</fullName>
    </recommendedName>
</protein>
<proteinExistence type="predicted"/>
<sequence>MLELLKFTKKNQELIARGRKICTARRKIHGDPRVAWVTMMRLREVKEHFYGMEGYDSPEEFEKVWRGIHRGRFNPNQIVYVHFGWFGEVPPQPCSLSGWIESYYDGLGYAHQRVVYTECSPLPMEIEIQDFEIEEWEENNNGT</sequence>
<comment type="caution">
    <text evidence="1">The sequence shown here is derived from an EMBL/GenBank/DDBJ whole genome shotgun (WGS) entry which is preliminary data.</text>
</comment>
<name>A0A9D8KHI2_9DELT</name>
<reference evidence="1" key="2">
    <citation type="submission" date="2021-01" db="EMBL/GenBank/DDBJ databases">
        <authorList>
            <person name="Hahn C.R."/>
            <person name="Youssef N.H."/>
            <person name="Elshahed M."/>
        </authorList>
    </citation>
    <scope>NUCLEOTIDE SEQUENCE</scope>
    <source>
        <strain evidence="1">Zod_Metabat.24</strain>
    </source>
</reference>
<accession>A0A9D8KHI2</accession>
<organism evidence="1 2">
    <name type="scientific">Candidatus Zymogenus saltonus</name>
    <dbReference type="NCBI Taxonomy" id="2844893"/>
    <lineage>
        <taxon>Bacteria</taxon>
        <taxon>Deltaproteobacteria</taxon>
        <taxon>Candidatus Zymogenia</taxon>
        <taxon>Candidatus Zymogeniales</taxon>
        <taxon>Candidatus Zymogenaceae</taxon>
        <taxon>Candidatus Zymogenus</taxon>
    </lineage>
</organism>